<dbReference type="Pfam" id="PF12728">
    <property type="entry name" value="HTH_17"/>
    <property type="match status" value="1"/>
</dbReference>
<dbReference type="SUPFAM" id="SSF53850">
    <property type="entry name" value="Periplasmic binding protein-like II"/>
    <property type="match status" value="1"/>
</dbReference>
<evidence type="ECO:0000313" key="3">
    <source>
        <dbReference type="EMBL" id="SEJ95683.1"/>
    </source>
</evidence>
<keyword evidence="4" id="KW-1185">Reference proteome</keyword>
<dbReference type="PANTHER" id="PTHR38431">
    <property type="entry name" value="BLL2305 PROTEIN"/>
    <property type="match status" value="1"/>
</dbReference>
<evidence type="ECO:0000313" key="4">
    <source>
        <dbReference type="Proteomes" id="UP000199379"/>
    </source>
</evidence>
<protein>
    <submittedName>
        <fullName evidence="3">DNA binding domain-containing protein, excisionase family</fullName>
    </submittedName>
</protein>
<dbReference type="Proteomes" id="UP000199379">
    <property type="component" value="Unassembled WGS sequence"/>
</dbReference>
<dbReference type="InterPro" id="IPR041657">
    <property type="entry name" value="HTH_17"/>
</dbReference>
<proteinExistence type="predicted"/>
<dbReference type="STRING" id="1227549.SAMN05444007_109138"/>
<gene>
    <name evidence="3" type="ORF">SAMN05444007_109138</name>
</gene>
<dbReference type="InterPro" id="IPR024370">
    <property type="entry name" value="PBP_domain"/>
</dbReference>
<evidence type="ECO:0000259" key="1">
    <source>
        <dbReference type="Pfam" id="PF12727"/>
    </source>
</evidence>
<dbReference type="EMBL" id="FNYD01000009">
    <property type="protein sequence ID" value="SEJ95683.1"/>
    <property type="molecule type" value="Genomic_DNA"/>
</dbReference>
<organism evidence="3 4">
    <name type="scientific">Cribrihabitans marinus</name>
    <dbReference type="NCBI Taxonomy" id="1227549"/>
    <lineage>
        <taxon>Bacteria</taxon>
        <taxon>Pseudomonadati</taxon>
        <taxon>Pseudomonadota</taxon>
        <taxon>Alphaproteobacteria</taxon>
        <taxon>Rhodobacterales</taxon>
        <taxon>Paracoccaceae</taxon>
        <taxon>Cribrihabitans</taxon>
    </lineage>
</organism>
<dbReference type="AlphaFoldDB" id="A0A1H7D169"/>
<feature type="domain" description="PBP" evidence="1">
    <location>
        <begin position="90"/>
        <end position="269"/>
    </location>
</feature>
<reference evidence="3 4" key="1">
    <citation type="submission" date="2016-10" db="EMBL/GenBank/DDBJ databases">
        <authorList>
            <person name="de Groot N.N."/>
        </authorList>
    </citation>
    <scope>NUCLEOTIDE SEQUENCE [LARGE SCALE GENOMIC DNA]</scope>
    <source>
        <strain evidence="3 4">DSM 29340</strain>
    </source>
</reference>
<dbReference type="PANTHER" id="PTHR38431:SF1">
    <property type="entry name" value="BLL2305 PROTEIN"/>
    <property type="match status" value="1"/>
</dbReference>
<sequence>MPAMTNAPTRPEFLTVPELAELLRIKERKVYDLAASGQVPCSRATGKLLFPEAEIRAWIDGSRSGPAGQTRRPAVFLGSHDPLLDWALRNSRSGFATIFDSSLDGLARFVAGEGAAAGLHIHEDGDEWNLARVEAEAVDQDAVLIHWAKRRRGLVMRRELAAQVQGIGDLRGHSFAPRQPEAGSEILFRHLLARSSLVEADLDCIAPCRSEQDAVLAVARSDADAAFGLQALAAPYGLGFVPVIEESFDILADRRAWFDPPMQSLMAFARTADFRDQAEKLSGYDVSALGAVKWNR</sequence>
<dbReference type="Gene3D" id="3.40.190.10">
    <property type="entry name" value="Periplasmic binding protein-like II"/>
    <property type="match status" value="1"/>
</dbReference>
<evidence type="ECO:0000259" key="2">
    <source>
        <dbReference type="Pfam" id="PF12728"/>
    </source>
</evidence>
<accession>A0A1H7D169</accession>
<name>A0A1H7D169_9RHOB</name>
<feature type="domain" description="Helix-turn-helix" evidence="2">
    <location>
        <begin position="13"/>
        <end position="61"/>
    </location>
</feature>
<dbReference type="Pfam" id="PF12727">
    <property type="entry name" value="PBP_like"/>
    <property type="match status" value="1"/>
</dbReference>